<feature type="region of interest" description="Disordered" evidence="1">
    <location>
        <begin position="398"/>
        <end position="432"/>
    </location>
</feature>
<dbReference type="PANTHER" id="PTHR21254:SF1">
    <property type="entry name" value="C2 DOMAIN-CONTAINING PROTEIN 3"/>
    <property type="match status" value="1"/>
</dbReference>
<dbReference type="Pfam" id="PF25339">
    <property type="entry name" value="C2_C2CD3_N"/>
    <property type="match status" value="1"/>
</dbReference>
<evidence type="ECO:0000259" key="2">
    <source>
        <dbReference type="Pfam" id="PF25339"/>
    </source>
</evidence>
<name>A0AAD5S1W5_9FUNG</name>
<feature type="compositionally biased region" description="Acidic residues" evidence="1">
    <location>
        <begin position="410"/>
        <end position="428"/>
    </location>
</feature>
<comment type="caution">
    <text evidence="3">The sequence shown here is derived from an EMBL/GenBank/DDBJ whole genome shotgun (WGS) entry which is preliminary data.</text>
</comment>
<sequence length="824" mass="88406">MPPPQTAIPTPSTPPSLPPKVTGPIRSILTLTVSKLVWTNPPSPSRTPQPPQPRVRLQWWGDEGPPSIFHPLSVGHRGGTSFRRAESSSSIPIFGGRSVAESASSSSRVSVQYPVRCGKDQFAAYLRDMGPLVFTVVVGNAVIGKAVVKDLSGLAESERRKGVNGFFSVVDERVGSWSARGKKVGELHVVMGVEDVGSGGPGAGAASVGMGTGVIGERERAKSVVGLRTDEGADCVDLEERVENGNDVDETMSGQVPDVTMNTQTTPTTKPETHIPTPPPTQPPSDPAPPQNTQPQPTPLITSILSRAQRLQKAMTESINATSRLRSTSPEDPIDLLAAINPDASATDLIRAAKLSHDEDGTGGDHELTMTSGSDEGGGESILEDDLVIEALNSGTWVGRRGANDHDHDEPEQDGGDVEDGDESDEEVERSRDEIRLRALRAARGGTRRGRVLQPVERIGLKGSAMAQDTTHSEQQNPIHSIVITITKLEIPSQILTGMSGTASLSYRVPGTNEPTVHASSEGVPKFLIIKGTRSSLRSSNCVLHFDSRKTMEVGKGWEEEWKDGMRVDVFVGRGRGRWKGWGRVRLRENGVGEGWKGRIEVFEGTEGSGENGKGCGFLFLGIEFLRRDDVKSPPAEAGEEKENQVPHSSPQHQQITSPSHPLQTIPPPHPQQYLHLRITTARSLSIPPSKTSTFVYLSTRLFTSSTPIESPPVPYIPPFDIATGKINPEVNFNFHYTVPISLPSPSTSASPSSKSRVKSVIVEVYVVGGAVSDLGGNQSGAARLLGLVKLPFETLLDARIGNLEGGMVRVPEAEYKVLDVVEG</sequence>
<dbReference type="EMBL" id="JADGJD010002013">
    <property type="protein sequence ID" value="KAJ3035744.1"/>
    <property type="molecule type" value="Genomic_DNA"/>
</dbReference>
<feature type="domain" description="C2CD3 N-terminal C2" evidence="2">
    <location>
        <begin position="16"/>
        <end position="194"/>
    </location>
</feature>
<accession>A0AAD5S1W5</accession>
<feature type="region of interest" description="Disordered" evidence="1">
    <location>
        <begin position="242"/>
        <end position="329"/>
    </location>
</feature>
<dbReference type="Proteomes" id="UP001212841">
    <property type="component" value="Unassembled WGS sequence"/>
</dbReference>
<dbReference type="AlphaFoldDB" id="A0AAD5S1W5"/>
<feature type="compositionally biased region" description="Pro residues" evidence="1">
    <location>
        <begin position="276"/>
        <end position="298"/>
    </location>
</feature>
<protein>
    <submittedName>
        <fullName evidence="3">C2 domain-containing protein 3</fullName>
    </submittedName>
</protein>
<dbReference type="GO" id="GO:0060271">
    <property type="term" value="P:cilium assembly"/>
    <property type="evidence" value="ECO:0007669"/>
    <property type="project" value="TreeGrafter"/>
</dbReference>
<evidence type="ECO:0000313" key="4">
    <source>
        <dbReference type="Proteomes" id="UP001212841"/>
    </source>
</evidence>
<feature type="region of interest" description="Disordered" evidence="1">
    <location>
        <begin position="356"/>
        <end position="380"/>
    </location>
</feature>
<reference evidence="3" key="1">
    <citation type="submission" date="2020-05" db="EMBL/GenBank/DDBJ databases">
        <title>Phylogenomic resolution of chytrid fungi.</title>
        <authorList>
            <person name="Stajich J.E."/>
            <person name="Amses K."/>
            <person name="Simmons R."/>
            <person name="Seto K."/>
            <person name="Myers J."/>
            <person name="Bonds A."/>
            <person name="Quandt C.A."/>
            <person name="Barry K."/>
            <person name="Liu P."/>
            <person name="Grigoriev I."/>
            <person name="Longcore J.E."/>
            <person name="James T.Y."/>
        </authorList>
    </citation>
    <scope>NUCLEOTIDE SEQUENCE</scope>
    <source>
        <strain evidence="3">JEL0318</strain>
    </source>
</reference>
<feature type="non-terminal residue" evidence="3">
    <location>
        <position position="1"/>
    </location>
</feature>
<feature type="compositionally biased region" description="Pro residues" evidence="1">
    <location>
        <begin position="1"/>
        <end position="18"/>
    </location>
</feature>
<feature type="region of interest" description="Disordered" evidence="1">
    <location>
        <begin position="632"/>
        <end position="665"/>
    </location>
</feature>
<organism evidence="3 4">
    <name type="scientific">Rhizophlyctis rosea</name>
    <dbReference type="NCBI Taxonomy" id="64517"/>
    <lineage>
        <taxon>Eukaryota</taxon>
        <taxon>Fungi</taxon>
        <taxon>Fungi incertae sedis</taxon>
        <taxon>Chytridiomycota</taxon>
        <taxon>Chytridiomycota incertae sedis</taxon>
        <taxon>Chytridiomycetes</taxon>
        <taxon>Rhizophlyctidales</taxon>
        <taxon>Rhizophlyctidaceae</taxon>
        <taxon>Rhizophlyctis</taxon>
    </lineage>
</organism>
<feature type="compositionally biased region" description="Polar residues" evidence="1">
    <location>
        <begin position="315"/>
        <end position="329"/>
    </location>
</feature>
<dbReference type="GO" id="GO:0005814">
    <property type="term" value="C:centriole"/>
    <property type="evidence" value="ECO:0007669"/>
    <property type="project" value="TreeGrafter"/>
</dbReference>
<dbReference type="PANTHER" id="PTHR21254">
    <property type="entry name" value="C2 DOMAIN-CONTAINING PROTEIN 3"/>
    <property type="match status" value="1"/>
</dbReference>
<feature type="compositionally biased region" description="Basic and acidic residues" evidence="1">
    <location>
        <begin position="356"/>
        <end position="368"/>
    </location>
</feature>
<proteinExistence type="predicted"/>
<feature type="region of interest" description="Disordered" evidence="1">
    <location>
        <begin position="1"/>
        <end position="24"/>
    </location>
</feature>
<keyword evidence="4" id="KW-1185">Reference proteome</keyword>
<dbReference type="GO" id="GO:0071539">
    <property type="term" value="P:protein localization to centrosome"/>
    <property type="evidence" value="ECO:0007669"/>
    <property type="project" value="TreeGrafter"/>
</dbReference>
<evidence type="ECO:0000313" key="3">
    <source>
        <dbReference type="EMBL" id="KAJ3035744.1"/>
    </source>
</evidence>
<evidence type="ECO:0000256" key="1">
    <source>
        <dbReference type="SAM" id="MobiDB-lite"/>
    </source>
</evidence>
<dbReference type="InterPro" id="IPR057537">
    <property type="entry name" value="C2_C2CD3_N"/>
</dbReference>
<gene>
    <name evidence="3" type="primary">C2CD3_1</name>
    <name evidence="3" type="ORF">HK097_004124</name>
</gene>
<feature type="compositionally biased region" description="Polar residues" evidence="1">
    <location>
        <begin position="646"/>
        <end position="663"/>
    </location>
</feature>